<dbReference type="KEGG" id="vff:VITFI_CDS3305"/>
<dbReference type="Gene3D" id="2.60.40.10">
    <property type="entry name" value="Immunoglobulins"/>
    <property type="match status" value="1"/>
</dbReference>
<evidence type="ECO:0000313" key="3">
    <source>
        <dbReference type="Proteomes" id="UP000199729"/>
    </source>
</evidence>
<dbReference type="PANTHER" id="PTHR42972:SF8">
    <property type="entry name" value="POLYHYDROXYBUTYRATE DEPOLYMERASE"/>
    <property type="match status" value="1"/>
</dbReference>
<keyword evidence="1" id="KW-0732">Signal</keyword>
<dbReference type="InterPro" id="IPR036116">
    <property type="entry name" value="FN3_sf"/>
</dbReference>
<dbReference type="InterPro" id="IPR013783">
    <property type="entry name" value="Ig-like_fold"/>
</dbReference>
<dbReference type="OrthoDB" id="505233at2"/>
<keyword evidence="2" id="KW-0808">Transferase</keyword>
<evidence type="ECO:0000256" key="1">
    <source>
        <dbReference type="SAM" id="SignalP"/>
    </source>
</evidence>
<organism evidence="2 3">
    <name type="scientific">Vitreoscilla filiformis</name>
    <dbReference type="NCBI Taxonomy" id="63"/>
    <lineage>
        <taxon>Bacteria</taxon>
        <taxon>Pseudomonadati</taxon>
        <taxon>Pseudomonadota</taxon>
        <taxon>Betaproteobacteria</taxon>
        <taxon>Neisseriales</taxon>
        <taxon>Neisseriaceae</taxon>
        <taxon>Vitreoscilla</taxon>
    </lineage>
</organism>
<protein>
    <submittedName>
        <fullName evidence="2">2-amino-4-hydroxy-6-hydroxymethyldihydropteridine diphosphokinase</fullName>
    </submittedName>
</protein>
<feature type="chain" id="PRO_5012736389" evidence="1">
    <location>
        <begin position="24"/>
        <end position="572"/>
    </location>
</feature>
<keyword evidence="3" id="KW-1185">Reference proteome</keyword>
<keyword evidence="2" id="KW-0418">Kinase</keyword>
<dbReference type="Proteomes" id="UP000199729">
    <property type="component" value="Plasmid pVF1"/>
</dbReference>
<feature type="signal peptide" evidence="1">
    <location>
        <begin position="1"/>
        <end position="23"/>
    </location>
</feature>
<dbReference type="InterPro" id="IPR029058">
    <property type="entry name" value="AB_hydrolase_fold"/>
</dbReference>
<dbReference type="SUPFAM" id="SSF53474">
    <property type="entry name" value="alpha/beta-Hydrolases"/>
    <property type="match status" value="1"/>
</dbReference>
<proteinExistence type="predicted"/>
<dbReference type="InterPro" id="IPR003961">
    <property type="entry name" value="FN3_dom"/>
</dbReference>
<dbReference type="RefSeq" id="WP_089418250.1">
    <property type="nucleotide sequence ID" value="NZ_CP022424.1"/>
</dbReference>
<dbReference type="EMBL" id="CP022424">
    <property type="protein sequence ID" value="ASM79082.1"/>
    <property type="molecule type" value="Genomic_DNA"/>
</dbReference>
<dbReference type="AlphaFoldDB" id="A0A221KJ68"/>
<keyword evidence="2" id="KW-0614">Plasmid</keyword>
<accession>A0A221KJ68</accession>
<evidence type="ECO:0000313" key="2">
    <source>
        <dbReference type="EMBL" id="ASM79082.1"/>
    </source>
</evidence>
<geneLocation type="plasmid" evidence="3">
    <name>pvf1</name>
</geneLocation>
<reference evidence="2 3" key="1">
    <citation type="submission" date="2017-07" db="EMBL/GenBank/DDBJ databases">
        <title>Complete Genome Sequence of the cosmetic ferment Vitreoscilla filiformis (ATCC15551).</title>
        <authorList>
            <person name="Contreras S."/>
            <person name="Sagory-Zalkind P."/>
            <person name="Blanquart H."/>
            <person name="Iltis A."/>
            <person name="Morand S.C."/>
        </authorList>
    </citation>
    <scope>NUCLEOTIDE SEQUENCE [LARGE SCALE GENOMIC DNA]</scope>
    <source>
        <strain evidence="2 3">ATCC 15551</strain>
        <plasmid evidence="3">Plasmid pvf1</plasmid>
    </source>
</reference>
<dbReference type="CDD" id="cd00063">
    <property type="entry name" value="FN3"/>
    <property type="match status" value="1"/>
</dbReference>
<name>A0A221KJ68_VITFI</name>
<dbReference type="PANTHER" id="PTHR42972">
    <property type="entry name" value="TOL-PAL SYSTEM PROTEIN TOLB"/>
    <property type="match status" value="1"/>
</dbReference>
<gene>
    <name evidence="2" type="ORF">VITFI_CDS3305</name>
</gene>
<dbReference type="Gene3D" id="3.40.50.1820">
    <property type="entry name" value="alpha/beta hydrolase"/>
    <property type="match status" value="2"/>
</dbReference>
<dbReference type="SUPFAM" id="SSF49265">
    <property type="entry name" value="Fibronectin type III"/>
    <property type="match status" value="1"/>
</dbReference>
<sequence length="572" mass="59139">MQFTWSTTLAGLAGLVIGSSALAADLSDLPELNIDLKETTVSGISSGAYMTVQMGVVKSSFIKGIAPTAGGPFLCTSSLGGASAGSAAAVRRCMQGDPSMQPVSGDKLVVDGKVTSLFTYTIAPNAATFAKAGKIDPLENINRQAVWVFHGYNDAIVRLPVSQALVSWYTGLNPNGSAISGYKGYAPVSQVFHKDNLPAAHAQITNTCSGEDQSCQVCSTTGGKFLNTCQNRPAAAGGSAYDAAGSALQMFYGKLTRTETAQLSAGKPKSFSQVPYLKLLDGSTAPKSSAEIAMGSEGYLYVPKACAAGEPCRLHIAFHGCMQSAADVGRSFVDGAGVSEWADANRIVVLYPQAMPTNKDAGTALSAAVSDSGNPMAAATSMMQSLSSVDMSLPFNPMGCWDWWGYNDDVPSRVLSGKWPSGSYATSKGVQIAAVWRMVEKLAAKGTPGSLAAAGTATVPTLMALDQTATQSLLRWDGVANAATYKVYRSSGSGAAQLAGETKQLFFADSKLSPQTTYTYTVKAVVGGKEGNASNAVAVSTSEASPACDPYFSLAGNKLVDKNGNPTTAVCP</sequence>
<dbReference type="GO" id="GO:0016301">
    <property type="term" value="F:kinase activity"/>
    <property type="evidence" value="ECO:0007669"/>
    <property type="project" value="UniProtKB-KW"/>
</dbReference>